<dbReference type="EMBL" id="NPEA01000002">
    <property type="protein sequence ID" value="PJZ78467.1"/>
    <property type="molecule type" value="Genomic_DNA"/>
</dbReference>
<evidence type="ECO:0008006" key="3">
    <source>
        <dbReference type="Google" id="ProtNLM"/>
    </source>
</evidence>
<evidence type="ECO:0000313" key="2">
    <source>
        <dbReference type="Proteomes" id="UP000231843"/>
    </source>
</evidence>
<dbReference type="RefSeq" id="WP_100767297.1">
    <property type="nucleotide sequence ID" value="NZ_NPEA01000002.1"/>
</dbReference>
<dbReference type="OrthoDB" id="330463at2"/>
<gene>
    <name evidence="1" type="ORF">CH365_03930</name>
</gene>
<keyword evidence="2" id="KW-1185">Reference proteome</keyword>
<protein>
    <recommendedName>
        <fullName evidence="3">Lipoprotein</fullName>
    </recommendedName>
</protein>
<dbReference type="AlphaFoldDB" id="A0A2N0A2C3"/>
<sequence length="178" mass="19300">MKIITPKIYNILKFKGSIILIFSILLNACTYSGGPGTISGGDAQKKIKDAFQNVSYLGAGPDVPVDCASYGYADRASGNGTFSQNTSIGLTLINVIYINPYLKAHLDQGTYYTESSINQCVDFVKGPYVVYVLQYSDEWRIYAECEVPDAPAFLGTGLFYNECVPEKAGLAETITGSL</sequence>
<dbReference type="NCBIfam" id="TIGR04452">
    <property type="entry name" value="Lepto_Lipo_YY_C"/>
    <property type="match status" value="1"/>
</dbReference>
<name>A0A2N0A2C3_9LEPT</name>
<accession>A0A2N0A2C3</accession>
<organism evidence="1 2">
    <name type="scientific">Leptospira neocaledonica</name>
    <dbReference type="NCBI Taxonomy" id="2023192"/>
    <lineage>
        <taxon>Bacteria</taxon>
        <taxon>Pseudomonadati</taxon>
        <taxon>Spirochaetota</taxon>
        <taxon>Spirochaetia</taxon>
        <taxon>Leptospirales</taxon>
        <taxon>Leptospiraceae</taxon>
        <taxon>Leptospira</taxon>
    </lineage>
</organism>
<comment type="caution">
    <text evidence="1">The sequence shown here is derived from an EMBL/GenBank/DDBJ whole genome shotgun (WGS) entry which is preliminary data.</text>
</comment>
<evidence type="ECO:0000313" key="1">
    <source>
        <dbReference type="EMBL" id="PJZ78467.1"/>
    </source>
</evidence>
<proteinExistence type="predicted"/>
<dbReference type="Proteomes" id="UP000231843">
    <property type="component" value="Unassembled WGS sequence"/>
</dbReference>
<reference evidence="1 2" key="1">
    <citation type="submission" date="2017-07" db="EMBL/GenBank/DDBJ databases">
        <title>Leptospira spp. isolated from tropical soils.</title>
        <authorList>
            <person name="Thibeaux R."/>
            <person name="Iraola G."/>
            <person name="Ferres I."/>
            <person name="Bierque E."/>
            <person name="Girault D."/>
            <person name="Soupe-Gilbert M.-E."/>
            <person name="Picardeau M."/>
            <person name="Goarant C."/>
        </authorList>
    </citation>
    <scope>NUCLEOTIDE SEQUENCE [LARGE SCALE GENOMIC DNA]</scope>
    <source>
        <strain evidence="1 2">ES4-C-A1</strain>
    </source>
</reference>
<dbReference type="InterPro" id="IPR031030">
    <property type="entry name" value="Lepto_Lipo_YY_C"/>
</dbReference>